<dbReference type="PRINTS" id="PR00413">
    <property type="entry name" value="HADHALOGNASE"/>
</dbReference>
<dbReference type="RefSeq" id="WP_178643177.1">
    <property type="nucleotide sequence ID" value="NZ_JBBMEJ010000010.1"/>
</dbReference>
<gene>
    <name evidence="1" type="ORF">WMO28_09570</name>
</gene>
<dbReference type="InterPro" id="IPR023198">
    <property type="entry name" value="PGP-like_dom2"/>
</dbReference>
<dbReference type="SFLD" id="SFLDS00003">
    <property type="entry name" value="Haloacid_Dehalogenase"/>
    <property type="match status" value="1"/>
</dbReference>
<keyword evidence="2" id="KW-1185">Reference proteome</keyword>
<accession>A0ABV1BGY2</accession>
<dbReference type="SUPFAM" id="SSF56784">
    <property type="entry name" value="HAD-like"/>
    <property type="match status" value="1"/>
</dbReference>
<dbReference type="Pfam" id="PF13419">
    <property type="entry name" value="HAD_2"/>
    <property type="match status" value="1"/>
</dbReference>
<dbReference type="InterPro" id="IPR023214">
    <property type="entry name" value="HAD_sf"/>
</dbReference>
<dbReference type="CDD" id="cd07505">
    <property type="entry name" value="HAD_BPGM-like"/>
    <property type="match status" value="1"/>
</dbReference>
<sequence length="218" mass="24790">MLYPIKAVIFDVDGVLLDSLSIWRELGRRYITKLGYQPVPDMDEILFPMSMEQGAAWLKDIFSMEASEETIMQALMQQIESYYFEEVQAKSSAEELLRELNMLGIPAAAATSSPREHVRRALERNHLLPYLQKIYTTSEINASKYSPEIYFTAAEFLKTRPQDTLVVEDSLYALNTAKNAGFQTAGIFDPFGEPNQAQLKEKADVYCSSLNELLNYFG</sequence>
<evidence type="ECO:0000313" key="2">
    <source>
        <dbReference type="Proteomes" id="UP001473063"/>
    </source>
</evidence>
<dbReference type="Gene3D" id="1.10.150.240">
    <property type="entry name" value="Putative phosphatase, domain 2"/>
    <property type="match status" value="1"/>
</dbReference>
<evidence type="ECO:0000313" key="1">
    <source>
        <dbReference type="EMBL" id="MEQ2371187.1"/>
    </source>
</evidence>
<dbReference type="InterPro" id="IPR006439">
    <property type="entry name" value="HAD-SF_hydro_IA"/>
</dbReference>
<organism evidence="1 2">
    <name type="scientific">Blautia aquisgranensis</name>
    <dbReference type="NCBI Taxonomy" id="3133153"/>
    <lineage>
        <taxon>Bacteria</taxon>
        <taxon>Bacillati</taxon>
        <taxon>Bacillota</taxon>
        <taxon>Clostridia</taxon>
        <taxon>Lachnospirales</taxon>
        <taxon>Lachnospiraceae</taxon>
        <taxon>Blautia</taxon>
    </lineage>
</organism>
<dbReference type="PANTHER" id="PTHR18901:SF38">
    <property type="entry name" value="PSEUDOURIDINE-5'-PHOSPHATASE"/>
    <property type="match status" value="1"/>
</dbReference>
<dbReference type="InterPro" id="IPR041492">
    <property type="entry name" value="HAD_2"/>
</dbReference>
<reference evidence="1 2" key="1">
    <citation type="submission" date="2024-03" db="EMBL/GenBank/DDBJ databases">
        <title>Human intestinal bacterial collection.</title>
        <authorList>
            <person name="Pauvert C."/>
            <person name="Hitch T.C.A."/>
            <person name="Clavel T."/>
        </authorList>
    </citation>
    <scope>NUCLEOTIDE SEQUENCE [LARGE SCALE GENOMIC DNA]</scope>
    <source>
        <strain evidence="1 2">CLA-JM-H16</strain>
    </source>
</reference>
<name>A0ABV1BGY2_9FIRM</name>
<dbReference type="SFLD" id="SFLDG01129">
    <property type="entry name" value="C1.5:_HAD__Beta-PGM__Phosphata"/>
    <property type="match status" value="1"/>
</dbReference>
<proteinExistence type="predicted"/>
<dbReference type="Proteomes" id="UP001473063">
    <property type="component" value="Unassembled WGS sequence"/>
</dbReference>
<dbReference type="PANTHER" id="PTHR18901">
    <property type="entry name" value="2-DEOXYGLUCOSE-6-PHOSPHATE PHOSPHATASE 2"/>
    <property type="match status" value="1"/>
</dbReference>
<dbReference type="InterPro" id="IPR036412">
    <property type="entry name" value="HAD-like_sf"/>
</dbReference>
<dbReference type="Gene3D" id="3.40.50.1000">
    <property type="entry name" value="HAD superfamily/HAD-like"/>
    <property type="match status" value="1"/>
</dbReference>
<comment type="caution">
    <text evidence="1">The sequence shown here is derived from an EMBL/GenBank/DDBJ whole genome shotgun (WGS) entry which is preliminary data.</text>
</comment>
<dbReference type="EMBL" id="JBBMEJ010000010">
    <property type="protein sequence ID" value="MEQ2371187.1"/>
    <property type="molecule type" value="Genomic_DNA"/>
</dbReference>
<protein>
    <submittedName>
        <fullName evidence="1">HAD family phosphatase</fullName>
    </submittedName>
</protein>